<comment type="caution">
    <text evidence="1">The sequence shown here is derived from an EMBL/GenBank/DDBJ whole genome shotgun (WGS) entry which is preliminary data.</text>
</comment>
<dbReference type="EMBL" id="SZWE01000001">
    <property type="protein sequence ID" value="MRU15678.1"/>
    <property type="molecule type" value="Genomic_DNA"/>
</dbReference>
<evidence type="ECO:0000313" key="1">
    <source>
        <dbReference type="EMBL" id="MRU15678.1"/>
    </source>
</evidence>
<dbReference type="GO" id="GO:0008781">
    <property type="term" value="F:N-acylneuraminate cytidylyltransferase activity"/>
    <property type="evidence" value="ECO:0007669"/>
    <property type="project" value="TreeGrafter"/>
</dbReference>
<dbReference type="CDD" id="cd02513">
    <property type="entry name" value="CMP-NeuAc_Synthase"/>
    <property type="match status" value="1"/>
</dbReference>
<proteinExistence type="predicted"/>
<dbReference type="Gene3D" id="3.90.550.10">
    <property type="entry name" value="Spore Coat Polysaccharide Biosynthesis Protein SpsA, Chain A"/>
    <property type="match status" value="1"/>
</dbReference>
<dbReference type="PANTHER" id="PTHR21485:SF6">
    <property type="entry name" value="N-ACYLNEURAMINATE CYTIDYLYLTRANSFERASE-RELATED"/>
    <property type="match status" value="1"/>
</dbReference>
<dbReference type="RefSeq" id="WP_154151158.1">
    <property type="nucleotide sequence ID" value="NZ_SZWE01000001.1"/>
</dbReference>
<name>A0A844D360_9RHOB</name>
<dbReference type="SUPFAM" id="SSF53448">
    <property type="entry name" value="Nucleotide-diphospho-sugar transferases"/>
    <property type="match status" value="1"/>
</dbReference>
<accession>A0A844D360</accession>
<keyword evidence="1" id="KW-0808">Transferase</keyword>
<dbReference type="Proteomes" id="UP000564704">
    <property type="component" value="Unassembled WGS sequence"/>
</dbReference>
<reference evidence="1 2" key="1">
    <citation type="submission" date="2019-05" db="EMBL/GenBank/DDBJ databases">
        <title>Roseovarius bejariae sp. nov., a moderately halophylic bacterium isolated from a saline soil in Rambla Salada (Murcia).</title>
        <authorList>
            <person name="Castro D.J."/>
            <person name="Gomez-Altuve A."/>
            <person name="Reina J.C."/>
            <person name="Rodriguez M."/>
            <person name="Sampedro I."/>
            <person name="Llamas I."/>
            <person name="Martinez-Checa F."/>
        </authorList>
    </citation>
    <scope>NUCLEOTIDE SEQUENCE [LARGE SCALE GENOMIC DNA]</scope>
    <source>
        <strain evidence="1 2">A21</strain>
    </source>
</reference>
<dbReference type="OrthoDB" id="9805604at2"/>
<gene>
    <name evidence="1" type="ORF">FDP25_09575</name>
</gene>
<protein>
    <submittedName>
        <fullName evidence="1">Acylneuraminate cytidylyltransferase family protein</fullName>
    </submittedName>
</protein>
<sequence length="234" mass="26435">MDQAVNAPVTAFLPCRKGSERVPRKNIRPFGSVRHGLIEIKLRQLQECAAIDHVVLSTNDDEIIEYAQSVDGPGLTIHRRAEHLSSSATSTDDLVGHARELVGSGHILWTHVTSPFLTADRYDEIIASYRNALTEGYDSLMTTTLLRAFLWTEDGPLTYDRSVEKWPRTQTITPVHEVNSGVFLAPVEVYSRHQDRIGETPRLYPLDRLTAFDIDWEEDFVIAEQLMLKHLVSA</sequence>
<keyword evidence="1" id="KW-0548">Nucleotidyltransferase</keyword>
<dbReference type="InterPro" id="IPR029044">
    <property type="entry name" value="Nucleotide-diphossugar_trans"/>
</dbReference>
<dbReference type="PANTHER" id="PTHR21485">
    <property type="entry name" value="HAD SUPERFAMILY MEMBERS CMAS AND KDSC"/>
    <property type="match status" value="1"/>
</dbReference>
<dbReference type="AlphaFoldDB" id="A0A844D360"/>
<evidence type="ECO:0000313" key="2">
    <source>
        <dbReference type="Proteomes" id="UP000564704"/>
    </source>
</evidence>
<dbReference type="Pfam" id="PF02348">
    <property type="entry name" value="CTP_transf_3"/>
    <property type="match status" value="1"/>
</dbReference>
<organism evidence="1 2">
    <name type="scientific">Roseovarius bejariae</name>
    <dbReference type="NCBI Taxonomy" id="2576383"/>
    <lineage>
        <taxon>Bacteria</taxon>
        <taxon>Pseudomonadati</taxon>
        <taxon>Pseudomonadota</taxon>
        <taxon>Alphaproteobacteria</taxon>
        <taxon>Rhodobacterales</taxon>
        <taxon>Roseobacteraceae</taxon>
        <taxon>Roseovarius</taxon>
    </lineage>
</organism>
<dbReference type="InterPro" id="IPR003329">
    <property type="entry name" value="Cytidylyl_trans"/>
</dbReference>
<dbReference type="InterPro" id="IPR050793">
    <property type="entry name" value="CMP-NeuNAc_synthase"/>
</dbReference>
<keyword evidence="2" id="KW-1185">Reference proteome</keyword>